<name>A0ABQ4A6N8_9ACTN</name>
<organism evidence="6 7">
    <name type="scientific">Winogradskya humida</name>
    <dbReference type="NCBI Taxonomy" id="113566"/>
    <lineage>
        <taxon>Bacteria</taxon>
        <taxon>Bacillati</taxon>
        <taxon>Actinomycetota</taxon>
        <taxon>Actinomycetes</taxon>
        <taxon>Micromonosporales</taxon>
        <taxon>Micromonosporaceae</taxon>
        <taxon>Winogradskya</taxon>
    </lineage>
</organism>
<comment type="caution">
    <text evidence="6">The sequence shown here is derived from an EMBL/GenBank/DDBJ whole genome shotgun (WGS) entry which is preliminary data.</text>
</comment>
<protein>
    <recommendedName>
        <fullName evidence="5">HTH tetR-type domain-containing protein</fullName>
    </recommendedName>
</protein>
<dbReference type="PRINTS" id="PR00455">
    <property type="entry name" value="HTHTETR"/>
</dbReference>
<dbReference type="PROSITE" id="PS50977">
    <property type="entry name" value="HTH_TETR_2"/>
    <property type="match status" value="1"/>
</dbReference>
<keyword evidence="2 4" id="KW-0238">DNA-binding</keyword>
<reference evidence="6 7" key="1">
    <citation type="submission" date="2021-01" db="EMBL/GenBank/DDBJ databases">
        <title>Whole genome shotgun sequence of Actinoplanes humidus NBRC 14915.</title>
        <authorList>
            <person name="Komaki H."/>
            <person name="Tamura T."/>
        </authorList>
    </citation>
    <scope>NUCLEOTIDE SEQUENCE [LARGE SCALE GENOMIC DNA]</scope>
    <source>
        <strain evidence="6 7">NBRC 14915</strain>
    </source>
</reference>
<dbReference type="Proteomes" id="UP000603200">
    <property type="component" value="Unassembled WGS sequence"/>
</dbReference>
<dbReference type="InterPro" id="IPR001647">
    <property type="entry name" value="HTH_TetR"/>
</dbReference>
<dbReference type="SUPFAM" id="SSF46689">
    <property type="entry name" value="Homeodomain-like"/>
    <property type="match status" value="1"/>
</dbReference>
<dbReference type="RefSeq" id="WP_203842908.1">
    <property type="nucleotide sequence ID" value="NZ_BAAATV010000029.1"/>
</dbReference>
<evidence type="ECO:0000313" key="6">
    <source>
        <dbReference type="EMBL" id="GIE25987.1"/>
    </source>
</evidence>
<dbReference type="InterPro" id="IPR009057">
    <property type="entry name" value="Homeodomain-like_sf"/>
</dbReference>
<keyword evidence="7" id="KW-1185">Reference proteome</keyword>
<evidence type="ECO:0000256" key="2">
    <source>
        <dbReference type="ARBA" id="ARBA00023125"/>
    </source>
</evidence>
<dbReference type="InterPro" id="IPR036271">
    <property type="entry name" value="Tet_transcr_reg_TetR-rel_C_sf"/>
</dbReference>
<dbReference type="EMBL" id="BOMN01000131">
    <property type="protein sequence ID" value="GIE25987.1"/>
    <property type="molecule type" value="Genomic_DNA"/>
</dbReference>
<evidence type="ECO:0000256" key="4">
    <source>
        <dbReference type="PROSITE-ProRule" id="PRU00335"/>
    </source>
</evidence>
<dbReference type="Pfam" id="PF21597">
    <property type="entry name" value="TetR_C_43"/>
    <property type="match status" value="1"/>
</dbReference>
<dbReference type="InterPro" id="IPR049445">
    <property type="entry name" value="TetR_SbtR-like_C"/>
</dbReference>
<dbReference type="Pfam" id="PF00440">
    <property type="entry name" value="TetR_N"/>
    <property type="match status" value="1"/>
</dbReference>
<keyword evidence="3" id="KW-0804">Transcription</keyword>
<dbReference type="SUPFAM" id="SSF48498">
    <property type="entry name" value="Tetracyclin repressor-like, C-terminal domain"/>
    <property type="match status" value="1"/>
</dbReference>
<keyword evidence="1" id="KW-0805">Transcription regulation</keyword>
<dbReference type="InterPro" id="IPR050109">
    <property type="entry name" value="HTH-type_TetR-like_transc_reg"/>
</dbReference>
<gene>
    <name evidence="6" type="ORF">Ahu01nite_090890</name>
</gene>
<evidence type="ECO:0000313" key="7">
    <source>
        <dbReference type="Proteomes" id="UP000603200"/>
    </source>
</evidence>
<evidence type="ECO:0000256" key="3">
    <source>
        <dbReference type="ARBA" id="ARBA00023163"/>
    </source>
</evidence>
<accession>A0ABQ4A6N8</accession>
<evidence type="ECO:0000259" key="5">
    <source>
        <dbReference type="PROSITE" id="PS50977"/>
    </source>
</evidence>
<sequence length="219" mass="24225">MVTSPRIRADAERNRVALLEAAREVFSEHGLDAPLDDIAKRAGVGSATLYRRFPNRQELIWEVFADRMAEYLRAADEALTGTDPWTAFVGYVTYLCELQANDRGISELLTTTIVGVDDRLTRLRELGQQRTGEVITRARDHGGLRPDFTLQDFALLLMANVGVTSRTHEHAPQAWRRQLSFAIDGLRATAATPAPPAPTRAAMLAAMRLRPGSSSEVEP</sequence>
<dbReference type="PANTHER" id="PTHR30055:SF234">
    <property type="entry name" value="HTH-TYPE TRANSCRIPTIONAL REGULATOR BETI"/>
    <property type="match status" value="1"/>
</dbReference>
<dbReference type="PANTHER" id="PTHR30055">
    <property type="entry name" value="HTH-TYPE TRANSCRIPTIONAL REGULATOR RUTR"/>
    <property type="match status" value="1"/>
</dbReference>
<evidence type="ECO:0000256" key="1">
    <source>
        <dbReference type="ARBA" id="ARBA00023015"/>
    </source>
</evidence>
<dbReference type="Gene3D" id="1.10.357.10">
    <property type="entry name" value="Tetracycline Repressor, domain 2"/>
    <property type="match status" value="1"/>
</dbReference>
<feature type="DNA-binding region" description="H-T-H motif" evidence="4">
    <location>
        <begin position="34"/>
        <end position="53"/>
    </location>
</feature>
<proteinExistence type="predicted"/>
<feature type="domain" description="HTH tetR-type" evidence="5">
    <location>
        <begin position="12"/>
        <end position="71"/>
    </location>
</feature>